<dbReference type="Gene3D" id="1.10.1070.20">
    <property type="match status" value="1"/>
</dbReference>
<reference evidence="1" key="1">
    <citation type="journal article" date="2014" name="Front. Microbiol.">
        <title>High frequency of phylogenetically diverse reductive dehalogenase-homologous genes in deep subseafloor sedimentary metagenomes.</title>
        <authorList>
            <person name="Kawai M."/>
            <person name="Futagami T."/>
            <person name="Toyoda A."/>
            <person name="Takaki Y."/>
            <person name="Nishi S."/>
            <person name="Hori S."/>
            <person name="Arai W."/>
            <person name="Tsubouchi T."/>
            <person name="Morono Y."/>
            <person name="Uchiyama I."/>
            <person name="Ito T."/>
            <person name="Fujiyama A."/>
            <person name="Inagaki F."/>
            <person name="Takami H."/>
        </authorList>
    </citation>
    <scope>NUCLEOTIDE SEQUENCE</scope>
    <source>
        <strain evidence="1">Expedition CK06-06</strain>
    </source>
</reference>
<accession>X1FNU0</accession>
<evidence type="ECO:0008006" key="2">
    <source>
        <dbReference type="Google" id="ProtNLM"/>
    </source>
</evidence>
<feature type="non-terminal residue" evidence="1">
    <location>
        <position position="1"/>
    </location>
</feature>
<sequence length="241" mass="28375">GVEVPPAHIGLSTIYEKGVDTYAALIEWFYDESKDVYITGERIMVGLIKDFDTKKGRKHNFKKIRNFSKDIKGALNRWASILTFDTLIGNTDRHQENWGLISKDARLNPKEGGILYLSPAFDNSTALCYEIFEHKFDLYEEDKLERYLKGKKAKHHMKWSLDVKRQLNFYEFMKIFTVDFPQIRPIIANHLSFTYQQVEEVLAPLVEAVSDPEYKLTQKRLDFVLKMIFRRKRILEETLEL</sequence>
<proteinExistence type="predicted"/>
<comment type="caution">
    <text evidence="1">The sequence shown here is derived from an EMBL/GenBank/DDBJ whole genome shotgun (WGS) entry which is preliminary data.</text>
</comment>
<evidence type="ECO:0000313" key="1">
    <source>
        <dbReference type="EMBL" id="GAH47356.1"/>
    </source>
</evidence>
<dbReference type="EMBL" id="BARU01006486">
    <property type="protein sequence ID" value="GAH47356.1"/>
    <property type="molecule type" value="Genomic_DNA"/>
</dbReference>
<name>X1FNU0_9ZZZZ</name>
<gene>
    <name evidence="1" type="ORF">S03H2_12762</name>
</gene>
<protein>
    <recommendedName>
        <fullName evidence="2">HipA-like C-terminal domain-containing protein</fullName>
    </recommendedName>
</protein>
<organism evidence="1">
    <name type="scientific">marine sediment metagenome</name>
    <dbReference type="NCBI Taxonomy" id="412755"/>
    <lineage>
        <taxon>unclassified sequences</taxon>
        <taxon>metagenomes</taxon>
        <taxon>ecological metagenomes</taxon>
    </lineage>
</organism>
<dbReference type="AlphaFoldDB" id="X1FNU0"/>